<protein>
    <submittedName>
        <fullName evidence="1">Uncharacterized protein</fullName>
    </submittedName>
</protein>
<dbReference type="AlphaFoldDB" id="A0A0F9GM42"/>
<sequence length="132" mass="14683">MAGQSIVASITVPKNTPIRSPVQELIEPSLPIFQYGEVMFPLNAAGLVGVRLLETERQFAPTEGTGAGWYTGDNATIPISIERKLVDPYEIRIQAYNLDDTFARTIEVRVIVVEVTLLQAIDELTKALRERR</sequence>
<organism evidence="1">
    <name type="scientific">marine sediment metagenome</name>
    <dbReference type="NCBI Taxonomy" id="412755"/>
    <lineage>
        <taxon>unclassified sequences</taxon>
        <taxon>metagenomes</taxon>
        <taxon>ecological metagenomes</taxon>
    </lineage>
</organism>
<gene>
    <name evidence="1" type="ORF">LCGC14_1810500</name>
</gene>
<proteinExistence type="predicted"/>
<reference evidence="1" key="1">
    <citation type="journal article" date="2015" name="Nature">
        <title>Complex archaea that bridge the gap between prokaryotes and eukaryotes.</title>
        <authorList>
            <person name="Spang A."/>
            <person name="Saw J.H."/>
            <person name="Jorgensen S.L."/>
            <person name="Zaremba-Niedzwiedzka K."/>
            <person name="Martijn J."/>
            <person name="Lind A.E."/>
            <person name="van Eijk R."/>
            <person name="Schleper C."/>
            <person name="Guy L."/>
            <person name="Ettema T.J."/>
        </authorList>
    </citation>
    <scope>NUCLEOTIDE SEQUENCE</scope>
</reference>
<accession>A0A0F9GM42</accession>
<dbReference type="EMBL" id="LAZR01017577">
    <property type="protein sequence ID" value="KKL99833.1"/>
    <property type="molecule type" value="Genomic_DNA"/>
</dbReference>
<comment type="caution">
    <text evidence="1">The sequence shown here is derived from an EMBL/GenBank/DDBJ whole genome shotgun (WGS) entry which is preliminary data.</text>
</comment>
<name>A0A0F9GM42_9ZZZZ</name>
<evidence type="ECO:0000313" key="1">
    <source>
        <dbReference type="EMBL" id="KKL99833.1"/>
    </source>
</evidence>